<evidence type="ECO:0000259" key="6">
    <source>
        <dbReference type="Pfam" id="PF01562"/>
    </source>
</evidence>
<keyword evidence="5" id="KW-0325">Glycoprotein</keyword>
<proteinExistence type="predicted"/>
<dbReference type="PANTHER" id="PTHR13723:SF294">
    <property type="entry name" value="A DISINTEGRIN AND METALLOPROTEINASE WITH THROMBOSPONDIN MOTIFS 7-LIKE PROTEIN"/>
    <property type="match status" value="1"/>
</dbReference>
<dbReference type="Pfam" id="PF17771">
    <property type="entry name" value="ADAMTS_CR_2"/>
    <property type="match status" value="1"/>
</dbReference>
<evidence type="ECO:0000313" key="8">
    <source>
        <dbReference type="Proteomes" id="UP000694941"/>
    </source>
</evidence>
<dbReference type="Gene3D" id="2.20.100.10">
    <property type="entry name" value="Thrombospondin type-1 (TSP1) repeat"/>
    <property type="match status" value="1"/>
</dbReference>
<protein>
    <submittedName>
        <fullName evidence="9">A disintegrin and metalloproteinase with thrombospondin motifs 7-like</fullName>
    </submittedName>
</protein>
<dbReference type="Gene3D" id="3.40.390.10">
    <property type="entry name" value="Collagenase (Catalytic Domain)"/>
    <property type="match status" value="2"/>
</dbReference>
<sequence>MCICIFCSEQHKMRPEWKIRQNSIFLVISVYEYFYFHEIIQVGVLLIHYEALQDAGATTNIGIVFLLLGRILTSRTVGICRSLLELNNIMDQNGDISQRYRKVIQPRFSTKLFFVLHMMSCILPQVWNVEINIPEKKLHEMMNKDELRRTFDVEEHTEVPEYQVIHVRMRHRLGERSMDENYIEYRTYVFGQQVGLTLKLNNHLLSPNFTAVESTETSQEKLARPSKNCHYHGRNNTILAAFSYCRGDVGMLEALFCQPFLDSELHITLVHLNIMKELPQDFQVCSNERYCFLQRFCMYQMLKNPSGDSNPNHWDMALYLSGLGLYHDGWPSNVRCNKNGFIMSPSRASKGETTWSTCSRALLKSLSKSCLKDHQIKEDDNNPTELPPGQVWDVYEQCKFYIKDEDATLYNPETINEVCNGILCKSPNLIGNYEAGPALEGTYCGKKNWCKNGQCVPWGNESLEVVEGGWSDWENGHCKSGCLENSRGFREDRRYCTNPKPKNTEARCVGEPRRIRFCDDSDICHTKIHPVKYASKKCEEFSTILNKLTNNGVQARHNNNIKWQACAIFCKQTTGTWYTPSFELNNMDIDTFFPEGTWCHNDGTHDYFCQNRECKPSVRGRSLFQEEEASEFEIPVTDNVNSFYEIEDNDDYVDFQDNNSTIPPMTTGSL</sequence>
<dbReference type="Pfam" id="PF01562">
    <property type="entry name" value="Pep_M12B_propep"/>
    <property type="match status" value="1"/>
</dbReference>
<dbReference type="InterPro" id="IPR050439">
    <property type="entry name" value="ADAMTS_ADAMTS-like"/>
</dbReference>
<reference evidence="9" key="1">
    <citation type="submission" date="2025-08" db="UniProtKB">
        <authorList>
            <consortium name="RefSeq"/>
        </authorList>
    </citation>
    <scope>IDENTIFICATION</scope>
    <source>
        <tissue evidence="9">Muscle</tissue>
    </source>
</reference>
<keyword evidence="2" id="KW-0378">Hydrolase</keyword>
<evidence type="ECO:0000256" key="2">
    <source>
        <dbReference type="ARBA" id="ARBA00022801"/>
    </source>
</evidence>
<accession>A0ABM1SCN1</accession>
<feature type="domain" description="Peptidase M12B propeptide" evidence="6">
    <location>
        <begin position="158"/>
        <end position="234"/>
    </location>
</feature>
<dbReference type="InterPro" id="IPR036383">
    <property type="entry name" value="TSP1_rpt_sf"/>
</dbReference>
<keyword evidence="4" id="KW-1015">Disulfide bond</keyword>
<dbReference type="RefSeq" id="XP_022241386.1">
    <property type="nucleotide sequence ID" value="XM_022385678.1"/>
</dbReference>
<evidence type="ECO:0000313" key="9">
    <source>
        <dbReference type="RefSeq" id="XP_022241386.1"/>
    </source>
</evidence>
<evidence type="ECO:0000256" key="1">
    <source>
        <dbReference type="ARBA" id="ARBA00022723"/>
    </source>
</evidence>
<evidence type="ECO:0000256" key="4">
    <source>
        <dbReference type="ARBA" id="ARBA00023157"/>
    </source>
</evidence>
<dbReference type="Gene3D" id="3.40.1620.60">
    <property type="match status" value="1"/>
</dbReference>
<organism evidence="8 9">
    <name type="scientific">Limulus polyphemus</name>
    <name type="common">Atlantic horseshoe crab</name>
    <dbReference type="NCBI Taxonomy" id="6850"/>
    <lineage>
        <taxon>Eukaryota</taxon>
        <taxon>Metazoa</taxon>
        <taxon>Ecdysozoa</taxon>
        <taxon>Arthropoda</taxon>
        <taxon>Chelicerata</taxon>
        <taxon>Merostomata</taxon>
        <taxon>Xiphosura</taxon>
        <taxon>Limulidae</taxon>
        <taxon>Limulus</taxon>
    </lineage>
</organism>
<keyword evidence="1" id="KW-0479">Metal-binding</keyword>
<dbReference type="PANTHER" id="PTHR13723">
    <property type="entry name" value="ADAMTS A DISINTEGRIN AND METALLOPROTEASE WITH THROMBOSPONDIN MOTIFS PROTEASE"/>
    <property type="match status" value="1"/>
</dbReference>
<dbReference type="GeneID" id="106459230"/>
<dbReference type="InterPro" id="IPR041645">
    <property type="entry name" value="ADAMTS_CR_2"/>
</dbReference>
<keyword evidence="3" id="KW-0862">Zinc</keyword>
<gene>
    <name evidence="9" type="primary">LOC106459230</name>
</gene>
<evidence type="ECO:0000259" key="7">
    <source>
        <dbReference type="Pfam" id="PF17771"/>
    </source>
</evidence>
<keyword evidence="8" id="KW-1185">Reference proteome</keyword>
<evidence type="ECO:0000256" key="3">
    <source>
        <dbReference type="ARBA" id="ARBA00022833"/>
    </source>
</evidence>
<dbReference type="SUPFAM" id="SSF55486">
    <property type="entry name" value="Metalloproteases ('zincins'), catalytic domain"/>
    <property type="match status" value="1"/>
</dbReference>
<feature type="domain" description="ADAMTS cysteine-rich" evidence="7">
    <location>
        <begin position="388"/>
        <end position="456"/>
    </location>
</feature>
<dbReference type="InterPro" id="IPR002870">
    <property type="entry name" value="Peptidase_M12B_N"/>
</dbReference>
<dbReference type="Proteomes" id="UP000694941">
    <property type="component" value="Unplaced"/>
</dbReference>
<name>A0ABM1SCN1_LIMPO</name>
<evidence type="ECO:0000256" key="5">
    <source>
        <dbReference type="ARBA" id="ARBA00023180"/>
    </source>
</evidence>
<dbReference type="InterPro" id="IPR024079">
    <property type="entry name" value="MetalloPept_cat_dom_sf"/>
</dbReference>